<reference evidence="1" key="1">
    <citation type="submission" date="2014-11" db="EMBL/GenBank/DDBJ databases">
        <authorList>
            <person name="Amaro Gonzalez C."/>
        </authorList>
    </citation>
    <scope>NUCLEOTIDE SEQUENCE</scope>
</reference>
<dbReference type="AlphaFoldDB" id="A0A0E9XVD5"/>
<evidence type="ECO:0000313" key="1">
    <source>
        <dbReference type="EMBL" id="JAI05664.1"/>
    </source>
</evidence>
<protein>
    <submittedName>
        <fullName evidence="1">Uncharacterized protein</fullName>
    </submittedName>
</protein>
<sequence length="62" mass="7409">MAPNPRQTSDCSSSPDWLPRTCSFNITMTRKYVTDVQPIKFSQRRRLRMVYYCGTEIVWLLY</sequence>
<reference evidence="1" key="2">
    <citation type="journal article" date="2015" name="Fish Shellfish Immunol.">
        <title>Early steps in the European eel (Anguilla anguilla)-Vibrio vulnificus interaction in the gills: Role of the RtxA13 toxin.</title>
        <authorList>
            <person name="Callol A."/>
            <person name="Pajuelo D."/>
            <person name="Ebbesson L."/>
            <person name="Teles M."/>
            <person name="MacKenzie S."/>
            <person name="Amaro C."/>
        </authorList>
    </citation>
    <scope>NUCLEOTIDE SEQUENCE</scope>
</reference>
<organism evidence="1">
    <name type="scientific">Anguilla anguilla</name>
    <name type="common">European freshwater eel</name>
    <name type="synonym">Muraena anguilla</name>
    <dbReference type="NCBI Taxonomy" id="7936"/>
    <lineage>
        <taxon>Eukaryota</taxon>
        <taxon>Metazoa</taxon>
        <taxon>Chordata</taxon>
        <taxon>Craniata</taxon>
        <taxon>Vertebrata</taxon>
        <taxon>Euteleostomi</taxon>
        <taxon>Actinopterygii</taxon>
        <taxon>Neopterygii</taxon>
        <taxon>Teleostei</taxon>
        <taxon>Anguilliformes</taxon>
        <taxon>Anguillidae</taxon>
        <taxon>Anguilla</taxon>
    </lineage>
</organism>
<proteinExistence type="predicted"/>
<dbReference type="EMBL" id="GBXM01002914">
    <property type="protein sequence ID" value="JAI05664.1"/>
    <property type="molecule type" value="Transcribed_RNA"/>
</dbReference>
<name>A0A0E9XVD5_ANGAN</name>
<accession>A0A0E9XVD5</accession>